<feature type="compositionally biased region" description="Basic residues" evidence="1">
    <location>
        <begin position="95"/>
        <end position="105"/>
    </location>
</feature>
<proteinExistence type="predicted"/>
<protein>
    <submittedName>
        <fullName evidence="2">Uncharacterized protein</fullName>
    </submittedName>
</protein>
<dbReference type="EMBL" id="QGKX02002183">
    <property type="protein sequence ID" value="KAF3490089.1"/>
    <property type="molecule type" value="Genomic_DNA"/>
</dbReference>
<dbReference type="PANTHER" id="PTHR35997">
    <property type="entry name" value="COTTON FIBER PROTEIN-RELATED"/>
    <property type="match status" value="1"/>
</dbReference>
<dbReference type="Proteomes" id="UP000712600">
    <property type="component" value="Unassembled WGS sequence"/>
</dbReference>
<reference evidence="2" key="1">
    <citation type="submission" date="2019-12" db="EMBL/GenBank/DDBJ databases">
        <title>Genome sequencing and annotation of Brassica cretica.</title>
        <authorList>
            <person name="Studholme D.J."/>
            <person name="Sarris P."/>
        </authorList>
    </citation>
    <scope>NUCLEOTIDE SEQUENCE</scope>
    <source>
        <strain evidence="2">PFS-109/04</strain>
        <tissue evidence="2">Leaf</tissue>
    </source>
</reference>
<comment type="caution">
    <text evidence="2">The sequence shown here is derived from an EMBL/GenBank/DDBJ whole genome shotgun (WGS) entry which is preliminary data.</text>
</comment>
<name>A0A3N6S2N1_BRACR</name>
<organism evidence="2 3">
    <name type="scientific">Brassica cretica</name>
    <name type="common">Mustard</name>
    <dbReference type="NCBI Taxonomy" id="69181"/>
    <lineage>
        <taxon>Eukaryota</taxon>
        <taxon>Viridiplantae</taxon>
        <taxon>Streptophyta</taxon>
        <taxon>Embryophyta</taxon>
        <taxon>Tracheophyta</taxon>
        <taxon>Spermatophyta</taxon>
        <taxon>Magnoliopsida</taxon>
        <taxon>eudicotyledons</taxon>
        <taxon>Gunneridae</taxon>
        <taxon>Pentapetalae</taxon>
        <taxon>rosids</taxon>
        <taxon>malvids</taxon>
        <taxon>Brassicales</taxon>
        <taxon>Brassicaceae</taxon>
        <taxon>Brassiceae</taxon>
        <taxon>Brassica</taxon>
    </lineage>
</organism>
<gene>
    <name evidence="2" type="ORF">F2Q69_00053776</name>
</gene>
<sequence length="174" mass="20101">MSNTLILIVTVYYGAFTGEERHEFYGGYTAAAAAAMRRRADSYNPVPVFTYGENARQRNSKNNLSEEKLREDVAIEEYKTVSEKSNAVNEENCKARNHVNRKSYGRTKSDKPRQVKITADTKAKRKSYRRSESDSSKWMVVSQKWENVEEESEEFSKMSNEELNRGVEDHPKVQ</sequence>
<evidence type="ECO:0000313" key="3">
    <source>
        <dbReference type="Proteomes" id="UP000712600"/>
    </source>
</evidence>
<feature type="region of interest" description="Disordered" evidence="1">
    <location>
        <begin position="85"/>
        <end position="174"/>
    </location>
</feature>
<dbReference type="OrthoDB" id="680761at2759"/>
<evidence type="ECO:0000313" key="2">
    <source>
        <dbReference type="EMBL" id="KAF3490089.1"/>
    </source>
</evidence>
<feature type="compositionally biased region" description="Basic and acidic residues" evidence="1">
    <location>
        <begin position="154"/>
        <end position="174"/>
    </location>
</feature>
<accession>A0A3N6S2N1</accession>
<dbReference type="AlphaFoldDB" id="A0A3N6S2N1"/>
<evidence type="ECO:0000256" key="1">
    <source>
        <dbReference type="SAM" id="MobiDB-lite"/>
    </source>
</evidence>
<dbReference type="PANTHER" id="PTHR35997:SF10">
    <property type="entry name" value="DUF4408 DOMAIN-CONTAINING PROTEIN"/>
    <property type="match status" value="1"/>
</dbReference>